<feature type="region of interest" description="Disordered" evidence="1">
    <location>
        <begin position="128"/>
        <end position="176"/>
    </location>
</feature>
<keyword evidence="3" id="KW-1185">Reference proteome</keyword>
<dbReference type="Proteomes" id="UP001151760">
    <property type="component" value="Unassembled WGS sequence"/>
</dbReference>
<evidence type="ECO:0000313" key="3">
    <source>
        <dbReference type="Proteomes" id="UP001151760"/>
    </source>
</evidence>
<proteinExistence type="predicted"/>
<organism evidence="2 3">
    <name type="scientific">Tanacetum coccineum</name>
    <dbReference type="NCBI Taxonomy" id="301880"/>
    <lineage>
        <taxon>Eukaryota</taxon>
        <taxon>Viridiplantae</taxon>
        <taxon>Streptophyta</taxon>
        <taxon>Embryophyta</taxon>
        <taxon>Tracheophyta</taxon>
        <taxon>Spermatophyta</taxon>
        <taxon>Magnoliopsida</taxon>
        <taxon>eudicotyledons</taxon>
        <taxon>Gunneridae</taxon>
        <taxon>Pentapetalae</taxon>
        <taxon>asterids</taxon>
        <taxon>campanulids</taxon>
        <taxon>Asterales</taxon>
        <taxon>Asteraceae</taxon>
        <taxon>Asteroideae</taxon>
        <taxon>Anthemideae</taxon>
        <taxon>Anthemidinae</taxon>
        <taxon>Tanacetum</taxon>
    </lineage>
</organism>
<feature type="compositionally biased region" description="Polar residues" evidence="1">
    <location>
        <begin position="11"/>
        <end position="30"/>
    </location>
</feature>
<dbReference type="EMBL" id="BQNB010012220">
    <property type="protein sequence ID" value="GJT00761.1"/>
    <property type="molecule type" value="Genomic_DNA"/>
</dbReference>
<reference evidence="2" key="1">
    <citation type="journal article" date="2022" name="Int. J. Mol. Sci.">
        <title>Draft Genome of Tanacetum Coccineum: Genomic Comparison of Closely Related Tanacetum-Family Plants.</title>
        <authorList>
            <person name="Yamashiro T."/>
            <person name="Shiraishi A."/>
            <person name="Nakayama K."/>
            <person name="Satake H."/>
        </authorList>
    </citation>
    <scope>NUCLEOTIDE SEQUENCE</scope>
</reference>
<gene>
    <name evidence="2" type="ORF">Tco_0821930</name>
</gene>
<feature type="compositionally biased region" description="Basic and acidic residues" evidence="1">
    <location>
        <begin position="157"/>
        <end position="171"/>
    </location>
</feature>
<evidence type="ECO:0000256" key="1">
    <source>
        <dbReference type="SAM" id="MobiDB-lite"/>
    </source>
</evidence>
<comment type="caution">
    <text evidence="2">The sequence shown here is derived from an EMBL/GenBank/DDBJ whole genome shotgun (WGS) entry which is preliminary data.</text>
</comment>
<feature type="compositionally biased region" description="Basic and acidic residues" evidence="1">
    <location>
        <begin position="1"/>
        <end position="10"/>
    </location>
</feature>
<evidence type="ECO:0000313" key="2">
    <source>
        <dbReference type="EMBL" id="GJT00761.1"/>
    </source>
</evidence>
<reference evidence="2" key="2">
    <citation type="submission" date="2022-01" db="EMBL/GenBank/DDBJ databases">
        <authorList>
            <person name="Yamashiro T."/>
            <person name="Shiraishi A."/>
            <person name="Satake H."/>
            <person name="Nakayama K."/>
        </authorList>
    </citation>
    <scope>NUCLEOTIDE SEQUENCE</scope>
</reference>
<protein>
    <submittedName>
        <fullName evidence="2">Uncharacterized protein</fullName>
    </submittedName>
</protein>
<accession>A0ABQ5AEP3</accession>
<sequence length="274" mass="30952">MRKPMEDFDKTQSVSSGQTAHPQDTEGNTQPVVKDSILYSMRALAKYILFLRVNQLILKTQREINNPLIWDCLPLTLMKLDTNSMILTTIADIQALLRDSKDELKGESDDEMLEAGEEFDVEFLQSANEETHHAPSTETPTDKPISIEHQSPSPNKDQPKSSKDKKTDASDSKSSSCFETFKPFENYMTIIKRQILDNLQEVQNAVKDDLALNKKVFKAVEAYTKNSSNLTELLTQAKNFDFPTLKTTVESLLAVVTVQNDHLTKWVESSSSMD</sequence>
<feature type="region of interest" description="Disordered" evidence="1">
    <location>
        <begin position="1"/>
        <end position="30"/>
    </location>
</feature>
<name>A0ABQ5AEP3_9ASTR</name>